<evidence type="ECO:0000313" key="1">
    <source>
        <dbReference type="EMBL" id="TDL13803.1"/>
    </source>
</evidence>
<accession>A0A4Y7PEM1</accession>
<dbReference type="AlphaFoldDB" id="A0A4Y7PEM1"/>
<sequence length="65" mass="7681">METFHKNVKSYETGLNQGGPKSWWHKIVWAMWKKDQIMSFRAKLATHRQDIIALQLMLHTEILTG</sequence>
<gene>
    <name evidence="1" type="ORF">BD410DRAFT_361139</name>
</gene>
<reference evidence="1 2" key="1">
    <citation type="submission" date="2018-06" db="EMBL/GenBank/DDBJ databases">
        <title>A transcriptomic atlas of mushroom development highlights an independent origin of complex multicellularity.</title>
        <authorList>
            <consortium name="DOE Joint Genome Institute"/>
            <person name="Krizsan K."/>
            <person name="Almasi E."/>
            <person name="Merenyi Z."/>
            <person name="Sahu N."/>
            <person name="Viragh M."/>
            <person name="Koszo T."/>
            <person name="Mondo S."/>
            <person name="Kiss B."/>
            <person name="Balint B."/>
            <person name="Kues U."/>
            <person name="Barry K."/>
            <person name="Hegedus J.C."/>
            <person name="Henrissat B."/>
            <person name="Johnson J."/>
            <person name="Lipzen A."/>
            <person name="Ohm R."/>
            <person name="Nagy I."/>
            <person name="Pangilinan J."/>
            <person name="Yan J."/>
            <person name="Xiong Y."/>
            <person name="Grigoriev I.V."/>
            <person name="Hibbett D.S."/>
            <person name="Nagy L.G."/>
        </authorList>
    </citation>
    <scope>NUCLEOTIDE SEQUENCE [LARGE SCALE GENOMIC DNA]</scope>
    <source>
        <strain evidence="1 2">SZMC22713</strain>
    </source>
</reference>
<dbReference type="VEuPathDB" id="FungiDB:BD410DRAFT_361139"/>
<proteinExistence type="predicted"/>
<name>A0A4Y7PEM1_9AGAM</name>
<keyword evidence="2" id="KW-1185">Reference proteome</keyword>
<evidence type="ECO:0000313" key="2">
    <source>
        <dbReference type="Proteomes" id="UP000294933"/>
    </source>
</evidence>
<organism evidence="1 2">
    <name type="scientific">Rickenella mellea</name>
    <dbReference type="NCBI Taxonomy" id="50990"/>
    <lineage>
        <taxon>Eukaryota</taxon>
        <taxon>Fungi</taxon>
        <taxon>Dikarya</taxon>
        <taxon>Basidiomycota</taxon>
        <taxon>Agaricomycotina</taxon>
        <taxon>Agaricomycetes</taxon>
        <taxon>Hymenochaetales</taxon>
        <taxon>Rickenellaceae</taxon>
        <taxon>Rickenella</taxon>
    </lineage>
</organism>
<dbReference type="OrthoDB" id="3271094at2759"/>
<protein>
    <submittedName>
        <fullName evidence="1">Uncharacterized protein</fullName>
    </submittedName>
</protein>
<dbReference type="EMBL" id="ML170459">
    <property type="protein sequence ID" value="TDL13803.1"/>
    <property type="molecule type" value="Genomic_DNA"/>
</dbReference>
<dbReference type="Proteomes" id="UP000294933">
    <property type="component" value="Unassembled WGS sequence"/>
</dbReference>